<proteinExistence type="predicted"/>
<evidence type="ECO:0000313" key="3">
    <source>
        <dbReference type="EMBL" id="PTM79944.1"/>
    </source>
</evidence>
<evidence type="ECO:0000313" key="4">
    <source>
        <dbReference type="Proteomes" id="UP000240800"/>
    </source>
</evidence>
<reference evidence="3 4" key="1">
    <citation type="submission" date="2018-04" db="EMBL/GenBank/DDBJ databases">
        <title>Genomic Encyclopedia of Type Strains, Phase III (KMG-III): the genomes of soil and plant-associated and newly described type strains.</title>
        <authorList>
            <person name="Whitman W."/>
        </authorList>
    </citation>
    <scope>NUCLEOTIDE SEQUENCE [LARGE SCALE GENOMIC DNA]</scope>
    <source>
        <strain evidence="3 4">JA192</strain>
    </source>
</reference>
<name>A0ABX5JC60_9RHOB</name>
<evidence type="ECO:0000256" key="1">
    <source>
        <dbReference type="SAM" id="MobiDB-lite"/>
    </source>
</evidence>
<feature type="compositionally biased region" description="Polar residues" evidence="1">
    <location>
        <begin position="221"/>
        <end position="236"/>
    </location>
</feature>
<feature type="compositionally biased region" description="Polar residues" evidence="1">
    <location>
        <begin position="171"/>
        <end position="180"/>
    </location>
</feature>
<feature type="compositionally biased region" description="Low complexity" evidence="1">
    <location>
        <begin position="202"/>
        <end position="217"/>
    </location>
</feature>
<comment type="caution">
    <text evidence="3">The sequence shown here is derived from an EMBL/GenBank/DDBJ whole genome shotgun (WGS) entry which is preliminary data.</text>
</comment>
<gene>
    <name evidence="3" type="ORF">C8J29_10212</name>
</gene>
<feature type="region of interest" description="Disordered" evidence="1">
    <location>
        <begin position="83"/>
        <end position="252"/>
    </location>
</feature>
<accession>A0ABX5JC60</accession>
<feature type="chain" id="PRO_5045697704" evidence="2">
    <location>
        <begin position="23"/>
        <end position="268"/>
    </location>
</feature>
<keyword evidence="2" id="KW-0732">Signal</keyword>
<sequence length="268" mass="25992">MILLRPLTLAGAAALLASAATAQTTTAQGTTMGRDWDAPIVDTFFNPGGTMTLRTDGEVRSSWESLSEEQKQQVRDDCAAFGTEGTAAGSTEGGTSDAAGGSDAAASSGEGGTSDTAAPGAEGGLSDQEADAGAAPTGGAASPVGQPTGDRAAQSGSSTVTDSDAGGNVVESETGTTAGPGTSDERVTVADQTASGTPAEQGTGATTNPAADTATTGTGEGSLTASNDTGTATGSEAGTDATPGTREFDQASVSLTSWTQICQMVESF</sequence>
<keyword evidence="4" id="KW-1185">Reference proteome</keyword>
<feature type="compositionally biased region" description="Low complexity" evidence="1">
    <location>
        <begin position="83"/>
        <end position="118"/>
    </location>
</feature>
<feature type="compositionally biased region" description="Low complexity" evidence="1">
    <location>
        <begin position="131"/>
        <end position="141"/>
    </location>
</feature>
<protein>
    <submittedName>
        <fullName evidence="3">Uncharacterized protein</fullName>
    </submittedName>
</protein>
<organism evidence="3 4">
    <name type="scientific">Cereibacter johrii</name>
    <dbReference type="NCBI Taxonomy" id="445629"/>
    <lineage>
        <taxon>Bacteria</taxon>
        <taxon>Pseudomonadati</taxon>
        <taxon>Pseudomonadota</taxon>
        <taxon>Alphaproteobacteria</taxon>
        <taxon>Rhodobacterales</taxon>
        <taxon>Paracoccaceae</taxon>
        <taxon>Cereibacter</taxon>
    </lineage>
</organism>
<dbReference type="RefSeq" id="WP_069333642.1">
    <property type="nucleotide sequence ID" value="NZ_MABH01000249.1"/>
</dbReference>
<feature type="signal peptide" evidence="2">
    <location>
        <begin position="1"/>
        <end position="22"/>
    </location>
</feature>
<evidence type="ECO:0000256" key="2">
    <source>
        <dbReference type="SAM" id="SignalP"/>
    </source>
</evidence>
<feature type="compositionally biased region" description="Polar residues" evidence="1">
    <location>
        <begin position="190"/>
        <end position="200"/>
    </location>
</feature>
<dbReference type="Proteomes" id="UP000240800">
    <property type="component" value="Unassembled WGS sequence"/>
</dbReference>
<dbReference type="EMBL" id="PZZW01000002">
    <property type="protein sequence ID" value="PTM79944.1"/>
    <property type="molecule type" value="Genomic_DNA"/>
</dbReference>